<gene>
    <name evidence="2" type="ORF">A2U01_0019358</name>
</gene>
<dbReference type="AlphaFoldDB" id="A0A392NEQ9"/>
<keyword evidence="1" id="KW-0611">Plant defense</keyword>
<dbReference type="EMBL" id="LXQA010037385">
    <property type="protein sequence ID" value="MCH98356.1"/>
    <property type="molecule type" value="Genomic_DNA"/>
</dbReference>
<dbReference type="GO" id="GO:0006952">
    <property type="term" value="P:defense response"/>
    <property type="evidence" value="ECO:0007669"/>
    <property type="project" value="UniProtKB-KW"/>
</dbReference>
<evidence type="ECO:0000313" key="3">
    <source>
        <dbReference type="Proteomes" id="UP000265520"/>
    </source>
</evidence>
<keyword evidence="3" id="KW-1185">Reference proteome</keyword>
<evidence type="ECO:0000256" key="1">
    <source>
        <dbReference type="ARBA" id="ARBA00022821"/>
    </source>
</evidence>
<reference evidence="2 3" key="1">
    <citation type="journal article" date="2018" name="Front. Plant Sci.">
        <title>Red Clover (Trifolium pratense) and Zigzag Clover (T. medium) - A Picture of Genomic Similarities and Differences.</title>
        <authorList>
            <person name="Dluhosova J."/>
            <person name="Istvanek J."/>
            <person name="Nedelnik J."/>
            <person name="Repkova J."/>
        </authorList>
    </citation>
    <scope>NUCLEOTIDE SEQUENCE [LARGE SCALE GENOMIC DNA]</scope>
    <source>
        <strain evidence="3">cv. 10/8</strain>
        <tissue evidence="2">Leaf</tissue>
    </source>
</reference>
<dbReference type="PANTHER" id="PTHR36766:SF40">
    <property type="entry name" value="DISEASE RESISTANCE PROTEIN RGA3"/>
    <property type="match status" value="1"/>
</dbReference>
<comment type="caution">
    <text evidence="2">The sequence shown here is derived from an EMBL/GenBank/DDBJ whole genome shotgun (WGS) entry which is preliminary data.</text>
</comment>
<dbReference type="InterPro" id="IPR032675">
    <property type="entry name" value="LRR_dom_sf"/>
</dbReference>
<dbReference type="PANTHER" id="PTHR36766">
    <property type="entry name" value="PLANT BROAD-SPECTRUM MILDEW RESISTANCE PROTEIN RPW8"/>
    <property type="match status" value="1"/>
</dbReference>
<accession>A0A392NEQ9</accession>
<sequence>MNTLTSLQEMEIDNLPNLQSLVINDLPISLRELTVGSIGWIMWNAEPTWEHLTCLSVLRINGNNTVNTVMVPLLPASLVTLCIYGLSDTSFNGKWLQHLTSLQNLEIVNAPKLKSLPKKGLPSSLSVLSMTHCPLLEASLRRKQGKEWRKIAKIPAIIIDDELIT</sequence>
<name>A0A392NEQ9_9FABA</name>
<evidence type="ECO:0000313" key="2">
    <source>
        <dbReference type="EMBL" id="MCH98356.1"/>
    </source>
</evidence>
<proteinExistence type="predicted"/>
<dbReference type="Proteomes" id="UP000265520">
    <property type="component" value="Unassembled WGS sequence"/>
</dbReference>
<organism evidence="2 3">
    <name type="scientific">Trifolium medium</name>
    <dbReference type="NCBI Taxonomy" id="97028"/>
    <lineage>
        <taxon>Eukaryota</taxon>
        <taxon>Viridiplantae</taxon>
        <taxon>Streptophyta</taxon>
        <taxon>Embryophyta</taxon>
        <taxon>Tracheophyta</taxon>
        <taxon>Spermatophyta</taxon>
        <taxon>Magnoliopsida</taxon>
        <taxon>eudicotyledons</taxon>
        <taxon>Gunneridae</taxon>
        <taxon>Pentapetalae</taxon>
        <taxon>rosids</taxon>
        <taxon>fabids</taxon>
        <taxon>Fabales</taxon>
        <taxon>Fabaceae</taxon>
        <taxon>Papilionoideae</taxon>
        <taxon>50 kb inversion clade</taxon>
        <taxon>NPAAA clade</taxon>
        <taxon>Hologalegina</taxon>
        <taxon>IRL clade</taxon>
        <taxon>Trifolieae</taxon>
        <taxon>Trifolium</taxon>
    </lineage>
</organism>
<protein>
    <submittedName>
        <fullName evidence="2">CC-NBS-LRR resistance protein</fullName>
    </submittedName>
</protein>
<dbReference type="Gene3D" id="3.80.10.10">
    <property type="entry name" value="Ribonuclease Inhibitor"/>
    <property type="match status" value="1"/>
</dbReference>
<dbReference type="SUPFAM" id="SSF52058">
    <property type="entry name" value="L domain-like"/>
    <property type="match status" value="1"/>
</dbReference>